<feature type="region of interest" description="Disordered" evidence="1">
    <location>
        <begin position="30"/>
        <end position="126"/>
    </location>
</feature>
<dbReference type="Proteomes" id="UP000198211">
    <property type="component" value="Unassembled WGS sequence"/>
</dbReference>
<evidence type="ECO:0000256" key="1">
    <source>
        <dbReference type="SAM" id="MobiDB-lite"/>
    </source>
</evidence>
<feature type="compositionally biased region" description="Basic and acidic residues" evidence="1">
    <location>
        <begin position="67"/>
        <end position="78"/>
    </location>
</feature>
<name>A0A225UD22_9STRA</name>
<keyword evidence="3" id="KW-1185">Reference proteome</keyword>
<sequence>RFQDLLERFRDGIAPEKAWSTLIAVTAVDDPFAQGSPFVTLAEDDSDEEEKDQSGDQGSDAQGKSTQGDKDNEIDLTHQDSGASEPSSRKTTPTKKKGSRGSSRKIPDQPQLRPSGWAPTADQARSPSNQLMFLESDVQEIMKNEPVVWDTLRPDVVLLMRAGIGYQGSIAMLNGDVMTHNLFPPSELADMLMFWNRLDESLWAKYVPEKYYLRAELRLDLLHSEGVHPRYWPDLVDADIRVAQEVMDDGSSEHDDTQRDANYNPDDDIDNQDDDEIQGTGGPVYTHAAKARTLW</sequence>
<dbReference type="AlphaFoldDB" id="A0A225UD22"/>
<feature type="compositionally biased region" description="Basic residues" evidence="1">
    <location>
        <begin position="92"/>
        <end position="103"/>
    </location>
</feature>
<feature type="region of interest" description="Disordered" evidence="1">
    <location>
        <begin position="247"/>
        <end position="283"/>
    </location>
</feature>
<accession>A0A225UD22</accession>
<organism evidence="2 3">
    <name type="scientific">Phytophthora megakarya</name>
    <dbReference type="NCBI Taxonomy" id="4795"/>
    <lineage>
        <taxon>Eukaryota</taxon>
        <taxon>Sar</taxon>
        <taxon>Stramenopiles</taxon>
        <taxon>Oomycota</taxon>
        <taxon>Peronosporomycetes</taxon>
        <taxon>Peronosporales</taxon>
        <taxon>Peronosporaceae</taxon>
        <taxon>Phytophthora</taxon>
    </lineage>
</organism>
<dbReference type="EMBL" id="NBNE01021836">
    <property type="protein sequence ID" value="OWY90810.1"/>
    <property type="molecule type" value="Genomic_DNA"/>
</dbReference>
<feature type="compositionally biased region" description="Acidic residues" evidence="1">
    <location>
        <begin position="42"/>
        <end position="51"/>
    </location>
</feature>
<feature type="non-terminal residue" evidence="2">
    <location>
        <position position="1"/>
    </location>
</feature>
<feature type="compositionally biased region" description="Acidic residues" evidence="1">
    <location>
        <begin position="265"/>
        <end position="277"/>
    </location>
</feature>
<proteinExistence type="predicted"/>
<evidence type="ECO:0000313" key="3">
    <source>
        <dbReference type="Proteomes" id="UP000198211"/>
    </source>
</evidence>
<evidence type="ECO:0000313" key="2">
    <source>
        <dbReference type="EMBL" id="OWY90810.1"/>
    </source>
</evidence>
<reference evidence="3" key="1">
    <citation type="submission" date="2017-03" db="EMBL/GenBank/DDBJ databases">
        <title>Phytopthora megakarya and P. palmivora, two closely related causual agents of cacao black pod achieved similar genome size and gene model numbers by different mechanisms.</title>
        <authorList>
            <person name="Ali S."/>
            <person name="Shao J."/>
            <person name="Larry D.J."/>
            <person name="Kronmiller B."/>
            <person name="Shen D."/>
            <person name="Strem M.D."/>
            <person name="Melnick R.L."/>
            <person name="Guiltinan M.J."/>
            <person name="Tyler B.M."/>
            <person name="Meinhardt L.W."/>
            <person name="Bailey B.A."/>
        </authorList>
    </citation>
    <scope>NUCLEOTIDE SEQUENCE [LARGE SCALE GENOMIC DNA]</scope>
    <source>
        <strain evidence="3">zdho120</strain>
    </source>
</reference>
<gene>
    <name evidence="2" type="ORF">PHMEG_00040891</name>
</gene>
<protein>
    <submittedName>
        <fullName evidence="2">Uncharacterized protein</fullName>
    </submittedName>
</protein>
<comment type="caution">
    <text evidence="2">The sequence shown here is derived from an EMBL/GenBank/DDBJ whole genome shotgun (WGS) entry which is preliminary data.</text>
</comment>